<evidence type="ECO:0000313" key="5">
    <source>
        <dbReference type="Proteomes" id="UP000007115"/>
    </source>
</evidence>
<dbReference type="InterPro" id="IPR036322">
    <property type="entry name" value="WD40_repeat_dom_sf"/>
</dbReference>
<feature type="domain" description="Nephrocystin 3-like N-terminal" evidence="3">
    <location>
        <begin position="280"/>
        <end position="443"/>
    </location>
</feature>
<evidence type="ECO:0000259" key="2">
    <source>
        <dbReference type="Pfam" id="PF22939"/>
    </source>
</evidence>
<organism evidence="4 5">
    <name type="scientific">Hypocrea virens (strain Gv29-8 / FGSC 10586)</name>
    <name type="common">Gliocladium virens</name>
    <name type="synonym">Trichoderma virens</name>
    <dbReference type="NCBI Taxonomy" id="413071"/>
    <lineage>
        <taxon>Eukaryota</taxon>
        <taxon>Fungi</taxon>
        <taxon>Dikarya</taxon>
        <taxon>Ascomycota</taxon>
        <taxon>Pezizomycotina</taxon>
        <taxon>Sordariomycetes</taxon>
        <taxon>Hypocreomycetidae</taxon>
        <taxon>Hypocreales</taxon>
        <taxon>Hypocreaceae</taxon>
        <taxon>Trichoderma</taxon>
    </lineage>
</organism>
<dbReference type="InterPro" id="IPR054471">
    <property type="entry name" value="GPIID_WHD"/>
</dbReference>
<gene>
    <name evidence="4" type="ORF">TRIVIDRAFT_67162</name>
</gene>
<dbReference type="Pfam" id="PF22939">
    <property type="entry name" value="WHD_GPIID"/>
    <property type="match status" value="1"/>
</dbReference>
<proteinExistence type="predicted"/>
<dbReference type="SUPFAM" id="SSF50978">
    <property type="entry name" value="WD40 repeat-like"/>
    <property type="match status" value="1"/>
</dbReference>
<accession>G9N594</accession>
<comment type="caution">
    <text evidence="4">The sequence shown here is derived from an EMBL/GenBank/DDBJ whole genome shotgun (WGS) entry which is preliminary data.</text>
</comment>
<name>G9N594_HYPVG</name>
<protein>
    <recommendedName>
        <fullName evidence="6">NACHT domain-containing protein</fullName>
    </recommendedName>
</protein>
<dbReference type="InParanoid" id="G9N594"/>
<dbReference type="InterPro" id="IPR056884">
    <property type="entry name" value="NPHP3-like_N"/>
</dbReference>
<dbReference type="GeneID" id="25796913"/>
<feature type="domain" description="GPI inositol-deacylase winged helix" evidence="2">
    <location>
        <begin position="561"/>
        <end position="639"/>
    </location>
</feature>
<dbReference type="eggNOG" id="KOG2029">
    <property type="taxonomic scope" value="Eukaryota"/>
</dbReference>
<dbReference type="SMART" id="SM00320">
    <property type="entry name" value="WD40"/>
    <property type="match status" value="4"/>
</dbReference>
<dbReference type="PANTHER" id="PTHR10039">
    <property type="entry name" value="AMELOGENIN"/>
    <property type="match status" value="1"/>
</dbReference>
<dbReference type="InterPro" id="IPR027417">
    <property type="entry name" value="P-loop_NTPase"/>
</dbReference>
<dbReference type="Proteomes" id="UP000007115">
    <property type="component" value="Unassembled WGS sequence"/>
</dbReference>
<dbReference type="InterPro" id="IPR001680">
    <property type="entry name" value="WD40_rpt"/>
</dbReference>
<keyword evidence="5" id="KW-1185">Reference proteome</keyword>
<dbReference type="Gene3D" id="2.130.10.10">
    <property type="entry name" value="YVTN repeat-like/Quinoprotein amine dehydrogenase"/>
    <property type="match status" value="2"/>
</dbReference>
<dbReference type="Pfam" id="PF24883">
    <property type="entry name" value="NPHP3_N"/>
    <property type="match status" value="1"/>
</dbReference>
<evidence type="ECO:0008006" key="6">
    <source>
        <dbReference type="Google" id="ProtNLM"/>
    </source>
</evidence>
<dbReference type="Gene3D" id="3.40.50.300">
    <property type="entry name" value="P-loop containing nucleotide triphosphate hydrolases"/>
    <property type="match status" value="1"/>
</dbReference>
<sequence>MESIPSISGSHSQQESEIRYSRGEWGLTLLSCPPNPLVDLIFVHGLAGGSVKTWCYSKDAASFWPQKWLPKERGFKDVRIYSYGYDAEWEFLRGSPNSNITDFGNQLLESLGGLVVKQPGSSLAPILNKILCVLPLHSKRCYVSNLDTDNGLLSSLKLSFSQCVSGVSLYSFYESKPVHTGVWSVTIVKKSSAIMGIPGEEHAMLDANHMKMCKFKSRKDSNYQSVRNALRYRIKKILRDLSPNNDEDKWRAMQGIEEFLAAPVKPDSDLKNLEESRVEGSCEWLTERKAFRKWANLNSENTSMVYWISGRPATGKSVLSAHVIKALADTKRKCYFFFFKRGDEQTSTVSGCLLSLLYQMAFKSNGVRQQLLSMMNRGKRFDKHSANEIWRNLLLPIIARKKTDLVRYLVLDALDECSGCECIFTMIAALEGVFGIRIMITSRQVPFIGETLSKLSNRTNSISVLETAISPEVTKSDIRLYIEANKHKVNVGDEEQKNNFIKRIIEKSDGCFLWVRLVLDELASTWSLREAERVLDDLPQGMSPFYLRAIDSMSSEHPDNQRLIRAILTWVVCSVRPLTVAELTEALKLDINDEVPELDKAIASLCAQLLHVDQSGRVMMAHFTAKTFLVDVVNSKFRIRLDDGHLQLAATCLRLLCLGQPEVWSNRRQRFNSRSSFAQYAALEFAEHLNNASSASPGIEAMLYDFLQSDVLSWVEFVALNGDLSILVKTADSICEYALRRIQSPPAMVELARLAQNWKTDLHQMIVDFGQNLLACPSAIHSIIPAFYSESSVIGAKSTSNFTVRSFENKGLINYGACIDSMDQHATVFTCGSTFLAVGYTNGSIILYENNTYLPWKTLEHCGPVYHLLFNGDGTHVVSACSRYVMIWDIYRQHNADSLTPSSFIFNSKKDNHTLAAFYNTDRNGIICIYDYKNRTLLQSALSSFGIAAGACSQDGQILAIEAELFHLANRGTSLIGPEELGTNINDINLAYGNVISVCIDGPGRFVFAGRNDGSVTIHDTVAGGCVLLCRHHHAVVSCIFGSQRNIFVSHSTKDFRVWSLAGDQEFGWSAKRLMRKKLDGTMQHRLLLDPSNRFLLVATRDGLNIWHVDTGELTSEWNISLQRFRRSPVPVAQRIQKVTMISRGDSLILAIQFLSTSRDNLGMTEAAIIWMDSAQISRYSVHVTAPLRIEREIRYVVGSYESKLIFVDRSDWVSSVDFGNWVDLAYYTRHFPIPPSWSISGGDLGTSMGVNGNGNVWFVHGDEVYVDLDILNIKIHHTISQLLRKHLDDYYILSHTRSTVRPLSDHVYGDTNEILTILYLQVSKDQQKG</sequence>
<dbReference type="VEuPathDB" id="FungiDB:TRIVIDRAFT_67162"/>
<dbReference type="EMBL" id="ABDF02000087">
    <property type="protein sequence ID" value="EHK17939.1"/>
    <property type="molecule type" value="Genomic_DNA"/>
</dbReference>
<evidence type="ECO:0000256" key="1">
    <source>
        <dbReference type="ARBA" id="ARBA00022737"/>
    </source>
</evidence>
<evidence type="ECO:0000313" key="4">
    <source>
        <dbReference type="EMBL" id="EHK17939.1"/>
    </source>
</evidence>
<dbReference type="InterPro" id="IPR015943">
    <property type="entry name" value="WD40/YVTN_repeat-like_dom_sf"/>
</dbReference>
<dbReference type="HOGENOM" id="CLU_001384_1_0_1"/>
<dbReference type="SUPFAM" id="SSF52540">
    <property type="entry name" value="P-loop containing nucleoside triphosphate hydrolases"/>
    <property type="match status" value="1"/>
</dbReference>
<dbReference type="OrthoDB" id="194358at2759"/>
<reference evidence="4 5" key="1">
    <citation type="journal article" date="2011" name="Genome Biol.">
        <title>Comparative genome sequence analysis underscores mycoparasitism as the ancestral life style of Trichoderma.</title>
        <authorList>
            <person name="Kubicek C.P."/>
            <person name="Herrera-Estrella A."/>
            <person name="Seidl-Seiboth V."/>
            <person name="Martinez D.A."/>
            <person name="Druzhinina I.S."/>
            <person name="Thon M."/>
            <person name="Zeilinger S."/>
            <person name="Casas-Flores S."/>
            <person name="Horwitz B.A."/>
            <person name="Mukherjee P.K."/>
            <person name="Mukherjee M."/>
            <person name="Kredics L."/>
            <person name="Alcaraz L.D."/>
            <person name="Aerts A."/>
            <person name="Antal Z."/>
            <person name="Atanasova L."/>
            <person name="Cervantes-Badillo M.G."/>
            <person name="Challacombe J."/>
            <person name="Chertkov O."/>
            <person name="McCluskey K."/>
            <person name="Coulpier F."/>
            <person name="Deshpande N."/>
            <person name="von Doehren H."/>
            <person name="Ebbole D.J."/>
            <person name="Esquivel-Naranjo E.U."/>
            <person name="Fekete E."/>
            <person name="Flipphi M."/>
            <person name="Glaser F."/>
            <person name="Gomez-Rodriguez E.Y."/>
            <person name="Gruber S."/>
            <person name="Han C."/>
            <person name="Henrissat B."/>
            <person name="Hermosa R."/>
            <person name="Hernandez-Onate M."/>
            <person name="Karaffa L."/>
            <person name="Kosti I."/>
            <person name="Le Crom S."/>
            <person name="Lindquist E."/>
            <person name="Lucas S."/>
            <person name="Luebeck M."/>
            <person name="Luebeck P.S."/>
            <person name="Margeot A."/>
            <person name="Metz B."/>
            <person name="Misra M."/>
            <person name="Nevalainen H."/>
            <person name="Omann M."/>
            <person name="Packer N."/>
            <person name="Perrone G."/>
            <person name="Uresti-Rivera E.E."/>
            <person name="Salamov A."/>
            <person name="Schmoll M."/>
            <person name="Seiboth B."/>
            <person name="Shapiro H."/>
            <person name="Sukno S."/>
            <person name="Tamayo-Ramos J.A."/>
            <person name="Tisch D."/>
            <person name="Wiest A."/>
            <person name="Wilkinson H.H."/>
            <person name="Zhang M."/>
            <person name="Coutinho P.M."/>
            <person name="Kenerley C.M."/>
            <person name="Monte E."/>
            <person name="Baker S.E."/>
            <person name="Grigoriev I.V."/>
        </authorList>
    </citation>
    <scope>NUCLEOTIDE SEQUENCE [LARGE SCALE GENOMIC DNA]</scope>
    <source>
        <strain evidence="5">Gv29-8 / FGSC 10586</strain>
    </source>
</reference>
<keyword evidence="1" id="KW-0677">Repeat</keyword>
<dbReference type="PANTHER" id="PTHR10039:SF16">
    <property type="entry name" value="GPI INOSITOL-DEACYLASE"/>
    <property type="match status" value="1"/>
</dbReference>
<dbReference type="STRING" id="413071.G9N594"/>
<dbReference type="RefSeq" id="XP_013952140.1">
    <property type="nucleotide sequence ID" value="XM_014096665.1"/>
</dbReference>
<evidence type="ECO:0000259" key="3">
    <source>
        <dbReference type="Pfam" id="PF24883"/>
    </source>
</evidence>